<dbReference type="AlphaFoldDB" id="A0A7U2EVM9"/>
<evidence type="ECO:0000313" key="1">
    <source>
        <dbReference type="EMBL" id="QRC91910.1"/>
    </source>
</evidence>
<evidence type="ECO:0000313" key="2">
    <source>
        <dbReference type="Proteomes" id="UP000663193"/>
    </source>
</evidence>
<dbReference type="OMA" id="MTEHPRR"/>
<dbReference type="OrthoDB" id="3775350at2759"/>
<sequence length="105" mass="12590">MEQHTSLRANPYILACRYWDYMKEHPRRKNEKLNLYYERLLANKPSPDLEATDDRSRAIRYAKEHYESFYEVRDIECIIKWLDEDDANPKAKPVLIAGSPMQRLS</sequence>
<dbReference type="RefSeq" id="XP_001792708.1">
    <property type="nucleotide sequence ID" value="XM_001792656.1"/>
</dbReference>
<dbReference type="KEGG" id="pno:SNOG_02091"/>
<name>A0A7U2EVM9_PHANO</name>
<proteinExistence type="predicted"/>
<dbReference type="VEuPathDB" id="FungiDB:JI435_020910"/>
<reference evidence="2" key="1">
    <citation type="journal article" date="2021" name="BMC Genomics">
        <title>Chromosome-level genome assembly and manually-curated proteome of model necrotroph Parastagonospora nodorum Sn15 reveals a genome-wide trove of candidate effector homologs, and redundancy of virulence-related functions within an accessory chromosome.</title>
        <authorList>
            <person name="Bertazzoni S."/>
            <person name="Jones D.A.B."/>
            <person name="Phan H.T."/>
            <person name="Tan K.-C."/>
            <person name="Hane J.K."/>
        </authorList>
    </citation>
    <scope>NUCLEOTIDE SEQUENCE [LARGE SCALE GENOMIC DNA]</scope>
    <source>
        <strain evidence="2">SN15 / ATCC MYA-4574 / FGSC 10173)</strain>
    </source>
</reference>
<organism evidence="1 2">
    <name type="scientific">Phaeosphaeria nodorum (strain SN15 / ATCC MYA-4574 / FGSC 10173)</name>
    <name type="common">Glume blotch fungus</name>
    <name type="synonym">Parastagonospora nodorum</name>
    <dbReference type="NCBI Taxonomy" id="321614"/>
    <lineage>
        <taxon>Eukaryota</taxon>
        <taxon>Fungi</taxon>
        <taxon>Dikarya</taxon>
        <taxon>Ascomycota</taxon>
        <taxon>Pezizomycotina</taxon>
        <taxon>Dothideomycetes</taxon>
        <taxon>Pleosporomycetidae</taxon>
        <taxon>Pleosporales</taxon>
        <taxon>Pleosporineae</taxon>
        <taxon>Phaeosphaeriaceae</taxon>
        <taxon>Parastagonospora</taxon>
    </lineage>
</organism>
<keyword evidence="2" id="KW-1185">Reference proteome</keyword>
<dbReference type="EMBL" id="CP069024">
    <property type="protein sequence ID" value="QRC91910.1"/>
    <property type="molecule type" value="Genomic_DNA"/>
</dbReference>
<protein>
    <submittedName>
        <fullName evidence="1">Uncharacterized protein</fullName>
    </submittedName>
</protein>
<gene>
    <name evidence="1" type="ORF">JI435_020910</name>
</gene>
<accession>A0A7U2EVM9</accession>
<dbReference type="Proteomes" id="UP000663193">
    <property type="component" value="Chromosome 2"/>
</dbReference>